<sequence length="83" mass="9384">MTVGCFDVLRRLVSFINLKADLSSATLSKPKAQQLSRFVLLISLNIGRDDLLIVIRENNLYNDNKDVLVVKQSNYLNVAKFSL</sequence>
<dbReference type="EMBL" id="JYDT01000183">
    <property type="protein sequence ID" value="KRY82227.1"/>
    <property type="molecule type" value="Genomic_DNA"/>
</dbReference>
<evidence type="ECO:0000313" key="2">
    <source>
        <dbReference type="Proteomes" id="UP000054995"/>
    </source>
</evidence>
<evidence type="ECO:0000313" key="1">
    <source>
        <dbReference type="EMBL" id="KRY82227.1"/>
    </source>
</evidence>
<reference evidence="1 2" key="1">
    <citation type="submission" date="2015-01" db="EMBL/GenBank/DDBJ databases">
        <title>Evolution of Trichinella species and genotypes.</title>
        <authorList>
            <person name="Korhonen P.K."/>
            <person name="Edoardo P."/>
            <person name="Giuseppe L.R."/>
            <person name="Gasser R.B."/>
        </authorList>
    </citation>
    <scope>NUCLEOTIDE SEQUENCE [LARGE SCALE GENOMIC DNA]</scope>
    <source>
        <strain evidence="1">ISS470</strain>
    </source>
</reference>
<dbReference type="AlphaFoldDB" id="A0A0V1FAB7"/>
<protein>
    <submittedName>
        <fullName evidence="1">Uncharacterized protein</fullName>
    </submittedName>
</protein>
<organism evidence="1 2">
    <name type="scientific">Trichinella pseudospiralis</name>
    <name type="common">Parasitic roundworm</name>
    <dbReference type="NCBI Taxonomy" id="6337"/>
    <lineage>
        <taxon>Eukaryota</taxon>
        <taxon>Metazoa</taxon>
        <taxon>Ecdysozoa</taxon>
        <taxon>Nematoda</taxon>
        <taxon>Enoplea</taxon>
        <taxon>Dorylaimia</taxon>
        <taxon>Trichinellida</taxon>
        <taxon>Trichinellidae</taxon>
        <taxon>Trichinella</taxon>
    </lineage>
</organism>
<dbReference type="Proteomes" id="UP000054995">
    <property type="component" value="Unassembled WGS sequence"/>
</dbReference>
<name>A0A0V1FAB7_TRIPS</name>
<comment type="caution">
    <text evidence="1">The sequence shown here is derived from an EMBL/GenBank/DDBJ whole genome shotgun (WGS) entry which is preliminary data.</text>
</comment>
<gene>
    <name evidence="1" type="ORF">T4D_13033</name>
</gene>
<keyword evidence="2" id="KW-1185">Reference proteome</keyword>
<proteinExistence type="predicted"/>
<dbReference type="OrthoDB" id="10575525at2759"/>
<accession>A0A0V1FAB7</accession>